<dbReference type="InParanoid" id="F4S0K9"/>
<gene>
    <name evidence="2" type="ORF">MELLADRAFT_66790</name>
</gene>
<dbReference type="AlphaFoldDB" id="F4S0K9"/>
<feature type="compositionally biased region" description="Low complexity" evidence="1">
    <location>
        <begin position="216"/>
        <end position="225"/>
    </location>
</feature>
<evidence type="ECO:0000256" key="1">
    <source>
        <dbReference type="SAM" id="MobiDB-lite"/>
    </source>
</evidence>
<feature type="region of interest" description="Disordered" evidence="1">
    <location>
        <begin position="216"/>
        <end position="258"/>
    </location>
</feature>
<dbReference type="Proteomes" id="UP000001072">
    <property type="component" value="Unassembled WGS sequence"/>
</dbReference>
<protein>
    <submittedName>
        <fullName evidence="2">Uncharacterized protein</fullName>
    </submittedName>
</protein>
<reference evidence="3" key="1">
    <citation type="journal article" date="2011" name="Proc. Natl. Acad. Sci. U.S.A.">
        <title>Obligate biotrophy features unraveled by the genomic analysis of rust fungi.</title>
        <authorList>
            <person name="Duplessis S."/>
            <person name="Cuomo C.A."/>
            <person name="Lin Y.-C."/>
            <person name="Aerts A."/>
            <person name="Tisserant E."/>
            <person name="Veneault-Fourrey C."/>
            <person name="Joly D.L."/>
            <person name="Hacquard S."/>
            <person name="Amselem J."/>
            <person name="Cantarel B.L."/>
            <person name="Chiu R."/>
            <person name="Coutinho P.M."/>
            <person name="Feau N."/>
            <person name="Field M."/>
            <person name="Frey P."/>
            <person name="Gelhaye E."/>
            <person name="Goldberg J."/>
            <person name="Grabherr M.G."/>
            <person name="Kodira C.D."/>
            <person name="Kohler A."/>
            <person name="Kuees U."/>
            <person name="Lindquist E.A."/>
            <person name="Lucas S.M."/>
            <person name="Mago R."/>
            <person name="Mauceli E."/>
            <person name="Morin E."/>
            <person name="Murat C."/>
            <person name="Pangilinan J.L."/>
            <person name="Park R."/>
            <person name="Pearson M."/>
            <person name="Quesneville H."/>
            <person name="Rouhier N."/>
            <person name="Sakthikumar S."/>
            <person name="Salamov A.A."/>
            <person name="Schmutz J."/>
            <person name="Selles B."/>
            <person name="Shapiro H."/>
            <person name="Tanguay P."/>
            <person name="Tuskan G.A."/>
            <person name="Henrissat B."/>
            <person name="Van de Peer Y."/>
            <person name="Rouze P."/>
            <person name="Ellis J.G."/>
            <person name="Dodds P.N."/>
            <person name="Schein J.E."/>
            <person name="Zhong S."/>
            <person name="Hamelin R.C."/>
            <person name="Grigoriev I.V."/>
            <person name="Szabo L.J."/>
            <person name="Martin F."/>
        </authorList>
    </citation>
    <scope>NUCLEOTIDE SEQUENCE [LARGE SCALE GENOMIC DNA]</scope>
    <source>
        <strain evidence="3">98AG31 / pathotype 3-4-7</strain>
    </source>
</reference>
<proteinExistence type="predicted"/>
<dbReference type="HOGENOM" id="CLU_063271_0_0_1"/>
<dbReference type="VEuPathDB" id="FungiDB:MELLADRAFT_66790"/>
<evidence type="ECO:0000313" key="2">
    <source>
        <dbReference type="EMBL" id="EGG01783.1"/>
    </source>
</evidence>
<name>F4S0K9_MELLP</name>
<dbReference type="KEGG" id="mlr:MELLADRAFT_66790"/>
<dbReference type="EMBL" id="GL883135">
    <property type="protein sequence ID" value="EGG01783.1"/>
    <property type="molecule type" value="Genomic_DNA"/>
</dbReference>
<evidence type="ECO:0000313" key="3">
    <source>
        <dbReference type="Proteomes" id="UP000001072"/>
    </source>
</evidence>
<dbReference type="GeneID" id="18930704"/>
<organism evidence="3">
    <name type="scientific">Melampsora larici-populina (strain 98AG31 / pathotype 3-4-7)</name>
    <name type="common">Poplar leaf rust fungus</name>
    <dbReference type="NCBI Taxonomy" id="747676"/>
    <lineage>
        <taxon>Eukaryota</taxon>
        <taxon>Fungi</taxon>
        <taxon>Dikarya</taxon>
        <taxon>Basidiomycota</taxon>
        <taxon>Pucciniomycotina</taxon>
        <taxon>Pucciniomycetes</taxon>
        <taxon>Pucciniales</taxon>
        <taxon>Melampsoraceae</taxon>
        <taxon>Melampsora</taxon>
    </lineage>
</organism>
<sequence>MPPCDCSNCLPEEADAIWLLQPHLTSEDLDEALKMDIIELRKLLAGCPAVPNGHQENSSWVPKRVEKNDLIRDNPAGSNLVHELQKSFSELFHQNFAESGDITPEHLFSEDLALELTKNVGDMEEPTFFDQILGSEVLEQQYQRFSDCIKQWKSGLDKSHELWYRKDITAARQSKPKPFVPTSIEGAKLEKDRQEKAKIEKKHRDDAIKQEKAIIKAQKQQMKAQDQARKKANSKSLNKRVPPGEQSGEVSEKDGKRRKSESEVNLIISILCCMYTDKINLYQIDLLHPPLGPHLPPLPDPKFAHPIGIESLDPRLFRSE</sequence>
<dbReference type="RefSeq" id="XP_007414883.1">
    <property type="nucleotide sequence ID" value="XM_007414821.1"/>
</dbReference>
<accession>F4S0K9</accession>
<keyword evidence="3" id="KW-1185">Reference proteome</keyword>